<protein>
    <submittedName>
        <fullName evidence="1">Uncharacterized protein</fullName>
    </submittedName>
</protein>
<evidence type="ECO:0000313" key="2">
    <source>
        <dbReference type="Proteomes" id="UP001164929"/>
    </source>
</evidence>
<comment type="caution">
    <text evidence="1">The sequence shown here is derived from an EMBL/GenBank/DDBJ whole genome shotgun (WGS) entry which is preliminary data.</text>
</comment>
<name>A0AAD6Q2H0_9ROSI</name>
<dbReference type="EMBL" id="JAQIZT010000012">
    <property type="protein sequence ID" value="KAJ6976764.1"/>
    <property type="molecule type" value="Genomic_DNA"/>
</dbReference>
<accession>A0AAD6Q2H0</accession>
<evidence type="ECO:0000313" key="1">
    <source>
        <dbReference type="EMBL" id="KAJ6976764.1"/>
    </source>
</evidence>
<sequence length="296" mass="34143">MCETMRNKQCKLKRAKEDSAIVSDSNYTGCNCLIPRSVPIRKEDRHIVKQIQPWFWCIIVNRDFVSEDGPCSVKGTIGLPEAIMSLSLVSGVVGAIFTGAVDEDVTAIRFRESADCASSTTGLTMSQSESAETNLENLSFLKLINQMSWKLIWIIITIFDNQLIPYVKIESDCGQEELLAKQVWFQYLAVHSINKLVRHRLRDVKYKKDVDDDDDESGLGRFLNNTMRAPTFEDNLCWGDPIKLKIAEKLRIVWIEAEKGFGHEHTNEWKRSDLRRMMMKLLYENARETKWNREID</sequence>
<dbReference type="Proteomes" id="UP001164929">
    <property type="component" value="Chromosome 12"/>
</dbReference>
<proteinExistence type="predicted"/>
<gene>
    <name evidence="1" type="ORF">NC653_028817</name>
</gene>
<reference evidence="1" key="1">
    <citation type="journal article" date="2023" name="Mol. Ecol. Resour.">
        <title>Chromosome-level genome assembly of a triploid poplar Populus alba 'Berolinensis'.</title>
        <authorList>
            <person name="Chen S."/>
            <person name="Yu Y."/>
            <person name="Wang X."/>
            <person name="Wang S."/>
            <person name="Zhang T."/>
            <person name="Zhou Y."/>
            <person name="He R."/>
            <person name="Meng N."/>
            <person name="Wang Y."/>
            <person name="Liu W."/>
            <person name="Liu Z."/>
            <person name="Liu J."/>
            <person name="Guo Q."/>
            <person name="Huang H."/>
            <person name="Sederoff R.R."/>
            <person name="Wang G."/>
            <person name="Qu G."/>
            <person name="Chen S."/>
        </authorList>
    </citation>
    <scope>NUCLEOTIDE SEQUENCE</scope>
    <source>
        <strain evidence="1">SC-2020</strain>
    </source>
</reference>
<dbReference type="AlphaFoldDB" id="A0AAD6Q2H0"/>
<keyword evidence="2" id="KW-1185">Reference proteome</keyword>
<organism evidence="1 2">
    <name type="scientific">Populus alba x Populus x berolinensis</name>
    <dbReference type="NCBI Taxonomy" id="444605"/>
    <lineage>
        <taxon>Eukaryota</taxon>
        <taxon>Viridiplantae</taxon>
        <taxon>Streptophyta</taxon>
        <taxon>Embryophyta</taxon>
        <taxon>Tracheophyta</taxon>
        <taxon>Spermatophyta</taxon>
        <taxon>Magnoliopsida</taxon>
        <taxon>eudicotyledons</taxon>
        <taxon>Gunneridae</taxon>
        <taxon>Pentapetalae</taxon>
        <taxon>rosids</taxon>
        <taxon>fabids</taxon>
        <taxon>Malpighiales</taxon>
        <taxon>Salicaceae</taxon>
        <taxon>Saliceae</taxon>
        <taxon>Populus</taxon>
    </lineage>
</organism>